<evidence type="ECO:0000313" key="9">
    <source>
        <dbReference type="Proteomes" id="UP001597102"/>
    </source>
</evidence>
<dbReference type="SMART" id="SM00244">
    <property type="entry name" value="PHB"/>
    <property type="match status" value="1"/>
</dbReference>
<dbReference type="Gene3D" id="3.30.479.30">
    <property type="entry name" value="Band 7 domain"/>
    <property type="match status" value="1"/>
</dbReference>
<keyword evidence="8" id="KW-0378">Hydrolase</keyword>
<dbReference type="GO" id="GO:0008233">
    <property type="term" value="F:peptidase activity"/>
    <property type="evidence" value="ECO:0007669"/>
    <property type="project" value="UniProtKB-KW"/>
</dbReference>
<evidence type="ECO:0000256" key="4">
    <source>
        <dbReference type="ARBA" id="ARBA00022989"/>
    </source>
</evidence>
<feature type="compositionally biased region" description="Acidic residues" evidence="6">
    <location>
        <begin position="327"/>
        <end position="347"/>
    </location>
</feature>
<feature type="domain" description="Band 7" evidence="7">
    <location>
        <begin position="21"/>
        <end position="183"/>
    </location>
</feature>
<evidence type="ECO:0000259" key="7">
    <source>
        <dbReference type="SMART" id="SM00244"/>
    </source>
</evidence>
<keyword evidence="4" id="KW-1133">Transmembrane helix</keyword>
<evidence type="ECO:0000256" key="6">
    <source>
        <dbReference type="SAM" id="MobiDB-lite"/>
    </source>
</evidence>
<dbReference type="PANTHER" id="PTHR42911">
    <property type="entry name" value="MODULATOR OF FTSH PROTEASE HFLC"/>
    <property type="match status" value="1"/>
</dbReference>
<gene>
    <name evidence="8" type="primary">hflC</name>
    <name evidence="8" type="ORF">ACFQ2F_11450</name>
</gene>
<feature type="compositionally biased region" description="Acidic residues" evidence="6">
    <location>
        <begin position="371"/>
        <end position="382"/>
    </location>
</feature>
<keyword evidence="3" id="KW-0812">Transmembrane</keyword>
<dbReference type="InterPro" id="IPR010200">
    <property type="entry name" value="HflC"/>
</dbReference>
<dbReference type="RefSeq" id="WP_379089958.1">
    <property type="nucleotide sequence ID" value="NZ_JBHTJO010000001.1"/>
</dbReference>
<evidence type="ECO:0000256" key="2">
    <source>
        <dbReference type="ARBA" id="ARBA00007862"/>
    </source>
</evidence>
<accession>A0ABW3JD51</accession>
<sequence length="382" mass="41730">MRIASIILLVLIGLGAITAYLSLFTVSPTEQALVLRFGEPQQVIKEPGLHAKVPFVDNVLYFDTRVLEVDTAPQEVIASGQKRLVVDAFARYRITNPLLFYQGVRDEQNARGQFATILESTLRGVLGGSSFEAIVRDRRDELMKIIAEQMNEKAKTYGVDFLNVRIKRVDLPEANSDAIFRRMNTERQREAAEFRAEGEGASRRIRATADRKVTVLKADAQGEAERIRGDGDAKRNRIFAEAFGQDPDFFAFYRSMQAYRGALANSDTRFVLSPSSQFFQYFSDATGGPDTPGSTAMDKQGLAPNASFAPKDTSQASPSGEVAPTGESEDGADAGDTEASEIEDDSADVQVPSADTVEEQQSSDAAKDDTSSDAEPELEAAQ</sequence>
<evidence type="ECO:0000313" key="8">
    <source>
        <dbReference type="EMBL" id="MFD0987711.1"/>
    </source>
</evidence>
<evidence type="ECO:0000256" key="1">
    <source>
        <dbReference type="ARBA" id="ARBA00004167"/>
    </source>
</evidence>
<dbReference type="Pfam" id="PF01145">
    <property type="entry name" value="Band_7"/>
    <property type="match status" value="1"/>
</dbReference>
<dbReference type="InterPro" id="IPR001107">
    <property type="entry name" value="Band_7"/>
</dbReference>
<comment type="similarity">
    <text evidence="2">Belongs to the band 7/mec-2 family. HflC subfamily.</text>
</comment>
<keyword evidence="5" id="KW-0472">Membrane</keyword>
<dbReference type="PANTHER" id="PTHR42911:SF1">
    <property type="entry name" value="MODULATOR OF FTSH PROTEASE HFLC"/>
    <property type="match status" value="1"/>
</dbReference>
<dbReference type="SUPFAM" id="SSF117892">
    <property type="entry name" value="Band 7/SPFH domain"/>
    <property type="match status" value="1"/>
</dbReference>
<evidence type="ECO:0000256" key="3">
    <source>
        <dbReference type="ARBA" id="ARBA00022692"/>
    </source>
</evidence>
<evidence type="ECO:0000256" key="5">
    <source>
        <dbReference type="ARBA" id="ARBA00023136"/>
    </source>
</evidence>
<feature type="region of interest" description="Disordered" evidence="6">
    <location>
        <begin position="283"/>
        <end position="382"/>
    </location>
</feature>
<comment type="caution">
    <text evidence="8">The sequence shown here is derived from an EMBL/GenBank/DDBJ whole genome shotgun (WGS) entry which is preliminary data.</text>
</comment>
<dbReference type="Proteomes" id="UP001597102">
    <property type="component" value="Unassembled WGS sequence"/>
</dbReference>
<dbReference type="EMBL" id="JBHTJO010000001">
    <property type="protein sequence ID" value="MFD0987711.1"/>
    <property type="molecule type" value="Genomic_DNA"/>
</dbReference>
<keyword evidence="9" id="KW-1185">Reference proteome</keyword>
<protein>
    <submittedName>
        <fullName evidence="8">Protease modulator HflC</fullName>
    </submittedName>
</protein>
<proteinExistence type="inferred from homology"/>
<reference evidence="9" key="1">
    <citation type="journal article" date="2019" name="Int. J. Syst. Evol. Microbiol.">
        <title>The Global Catalogue of Microorganisms (GCM) 10K type strain sequencing project: providing services to taxonomists for standard genome sequencing and annotation.</title>
        <authorList>
            <consortium name="The Broad Institute Genomics Platform"/>
            <consortium name="The Broad Institute Genome Sequencing Center for Infectious Disease"/>
            <person name="Wu L."/>
            <person name="Ma J."/>
        </authorList>
    </citation>
    <scope>NUCLEOTIDE SEQUENCE [LARGE SCALE GENOMIC DNA]</scope>
    <source>
        <strain evidence="9">CCUG 61697</strain>
    </source>
</reference>
<dbReference type="CDD" id="cd03405">
    <property type="entry name" value="SPFH_HflC"/>
    <property type="match status" value="1"/>
</dbReference>
<dbReference type="GO" id="GO:0006508">
    <property type="term" value="P:proteolysis"/>
    <property type="evidence" value="ECO:0007669"/>
    <property type="project" value="UniProtKB-KW"/>
</dbReference>
<keyword evidence="8" id="KW-0645">Protease</keyword>
<name>A0ABW3JD51_9HYPH</name>
<organism evidence="8 9">
    <name type="scientific">Methyloligella solikamskensis</name>
    <dbReference type="NCBI Taxonomy" id="1177756"/>
    <lineage>
        <taxon>Bacteria</taxon>
        <taxon>Pseudomonadati</taxon>
        <taxon>Pseudomonadota</taxon>
        <taxon>Alphaproteobacteria</taxon>
        <taxon>Hyphomicrobiales</taxon>
        <taxon>Hyphomicrobiaceae</taxon>
        <taxon>Methyloligella</taxon>
    </lineage>
</organism>
<comment type="subcellular location">
    <subcellularLocation>
        <location evidence="1">Membrane</location>
        <topology evidence="1">Single-pass membrane protein</topology>
    </subcellularLocation>
</comment>
<dbReference type="InterPro" id="IPR036013">
    <property type="entry name" value="Band_7/SPFH_dom_sf"/>
</dbReference>